<keyword evidence="1" id="KW-0472">Membrane</keyword>
<keyword evidence="1" id="KW-1133">Transmembrane helix</keyword>
<proteinExistence type="predicted"/>
<dbReference type="EMBL" id="BMAT01005562">
    <property type="protein sequence ID" value="GFR95928.1"/>
    <property type="molecule type" value="Genomic_DNA"/>
</dbReference>
<dbReference type="Proteomes" id="UP000762676">
    <property type="component" value="Unassembled WGS sequence"/>
</dbReference>
<comment type="caution">
    <text evidence="2">The sequence shown here is derived from an EMBL/GenBank/DDBJ whole genome shotgun (WGS) entry which is preliminary data.</text>
</comment>
<gene>
    <name evidence="2" type="ORF">ElyMa_002707000</name>
</gene>
<organism evidence="2 3">
    <name type="scientific">Elysia marginata</name>
    <dbReference type="NCBI Taxonomy" id="1093978"/>
    <lineage>
        <taxon>Eukaryota</taxon>
        <taxon>Metazoa</taxon>
        <taxon>Spiralia</taxon>
        <taxon>Lophotrochozoa</taxon>
        <taxon>Mollusca</taxon>
        <taxon>Gastropoda</taxon>
        <taxon>Heterobranchia</taxon>
        <taxon>Euthyneura</taxon>
        <taxon>Panpulmonata</taxon>
        <taxon>Sacoglossa</taxon>
        <taxon>Placobranchoidea</taxon>
        <taxon>Plakobranchidae</taxon>
        <taxon>Elysia</taxon>
    </lineage>
</organism>
<evidence type="ECO:0000256" key="1">
    <source>
        <dbReference type="SAM" id="Phobius"/>
    </source>
</evidence>
<keyword evidence="3" id="KW-1185">Reference proteome</keyword>
<protein>
    <submittedName>
        <fullName evidence="2">Uncharacterized protein</fullName>
    </submittedName>
</protein>
<sequence length="69" mass="7988">MVLYHWAKQRDRDTGVTVIILIIVTIISTIIDILIRDQYDSPRSPPPHLLSPNPNHHPVYGCFYYQQGT</sequence>
<dbReference type="AlphaFoldDB" id="A0AAV4HFV8"/>
<keyword evidence="1" id="KW-0812">Transmembrane</keyword>
<accession>A0AAV4HFV8</accession>
<feature type="transmembrane region" description="Helical" evidence="1">
    <location>
        <begin position="15"/>
        <end position="35"/>
    </location>
</feature>
<evidence type="ECO:0000313" key="3">
    <source>
        <dbReference type="Proteomes" id="UP000762676"/>
    </source>
</evidence>
<evidence type="ECO:0000313" key="2">
    <source>
        <dbReference type="EMBL" id="GFR95928.1"/>
    </source>
</evidence>
<reference evidence="2 3" key="1">
    <citation type="journal article" date="2021" name="Elife">
        <title>Chloroplast acquisition without the gene transfer in kleptoplastic sea slugs, Plakobranchus ocellatus.</title>
        <authorList>
            <person name="Maeda T."/>
            <person name="Takahashi S."/>
            <person name="Yoshida T."/>
            <person name="Shimamura S."/>
            <person name="Takaki Y."/>
            <person name="Nagai Y."/>
            <person name="Toyoda A."/>
            <person name="Suzuki Y."/>
            <person name="Arimoto A."/>
            <person name="Ishii H."/>
            <person name="Satoh N."/>
            <person name="Nishiyama T."/>
            <person name="Hasebe M."/>
            <person name="Maruyama T."/>
            <person name="Minagawa J."/>
            <person name="Obokata J."/>
            <person name="Shigenobu S."/>
        </authorList>
    </citation>
    <scope>NUCLEOTIDE SEQUENCE [LARGE SCALE GENOMIC DNA]</scope>
</reference>
<name>A0AAV4HFV8_9GAST</name>